<evidence type="ECO:0000256" key="4">
    <source>
        <dbReference type="ARBA" id="ARBA00022729"/>
    </source>
</evidence>
<dbReference type="InterPro" id="IPR036908">
    <property type="entry name" value="RlpA-like_sf"/>
</dbReference>
<protein>
    <recommendedName>
        <fullName evidence="3 10">Cellulase</fullName>
        <ecNumber evidence="3 10">3.2.1.4</ecNumber>
    </recommendedName>
</protein>
<accession>A0A816BUG1</accession>
<dbReference type="PROSITE" id="PS01140">
    <property type="entry name" value="GLYCOSYL_HYDROL_F45"/>
    <property type="match status" value="1"/>
</dbReference>
<evidence type="ECO:0000256" key="7">
    <source>
        <dbReference type="ARBA" id="ARBA00023277"/>
    </source>
</evidence>
<dbReference type="InterPro" id="IPR000334">
    <property type="entry name" value="Glyco_hydro_45"/>
</dbReference>
<dbReference type="InterPro" id="IPR035971">
    <property type="entry name" value="CBD_sf"/>
</dbReference>
<feature type="active site" description="Nucleophile" evidence="10">
    <location>
        <position position="96"/>
    </location>
</feature>
<keyword evidence="5" id="KW-0378">Hydrolase</keyword>
<dbReference type="SUPFAM" id="SSF57180">
    <property type="entry name" value="Cellulose-binding domain"/>
    <property type="match status" value="1"/>
</dbReference>
<organism evidence="14 16">
    <name type="scientific">Didymodactylos carnosus</name>
    <dbReference type="NCBI Taxonomy" id="1234261"/>
    <lineage>
        <taxon>Eukaryota</taxon>
        <taxon>Metazoa</taxon>
        <taxon>Spiralia</taxon>
        <taxon>Gnathifera</taxon>
        <taxon>Rotifera</taxon>
        <taxon>Eurotatoria</taxon>
        <taxon>Bdelloidea</taxon>
        <taxon>Philodinida</taxon>
        <taxon>Philodinidae</taxon>
        <taxon>Didymodactylos</taxon>
    </lineage>
</organism>
<evidence type="ECO:0000256" key="9">
    <source>
        <dbReference type="ARBA" id="ARBA00023326"/>
    </source>
</evidence>
<dbReference type="EC" id="3.2.1.4" evidence="3 10"/>
<dbReference type="Gene3D" id="2.40.40.10">
    <property type="entry name" value="RlpA-like domain"/>
    <property type="match status" value="1"/>
</dbReference>
<dbReference type="InterPro" id="IPR000254">
    <property type="entry name" value="CBD"/>
</dbReference>
<dbReference type="InterPro" id="IPR052288">
    <property type="entry name" value="GH45_Enzymes"/>
</dbReference>
<dbReference type="GO" id="GO:0005576">
    <property type="term" value="C:extracellular region"/>
    <property type="evidence" value="ECO:0007669"/>
    <property type="project" value="InterPro"/>
</dbReference>
<evidence type="ECO:0000256" key="5">
    <source>
        <dbReference type="ARBA" id="ARBA00022801"/>
    </source>
</evidence>
<feature type="chain" id="PRO_5035608714" description="Cellulase" evidence="12">
    <location>
        <begin position="26"/>
        <end position="213"/>
    </location>
</feature>
<evidence type="ECO:0000256" key="3">
    <source>
        <dbReference type="ARBA" id="ARBA00012601"/>
    </source>
</evidence>
<evidence type="ECO:0000256" key="6">
    <source>
        <dbReference type="ARBA" id="ARBA00023001"/>
    </source>
</evidence>
<evidence type="ECO:0000256" key="10">
    <source>
        <dbReference type="PROSITE-ProRule" id="PRU10069"/>
    </source>
</evidence>
<keyword evidence="8" id="KW-0326">Glycosidase</keyword>
<evidence type="ECO:0000256" key="1">
    <source>
        <dbReference type="ARBA" id="ARBA00000966"/>
    </source>
</evidence>
<evidence type="ECO:0000256" key="11">
    <source>
        <dbReference type="SAM" id="MobiDB-lite"/>
    </source>
</evidence>
<dbReference type="EMBL" id="CAJOBC010105831">
    <property type="protein sequence ID" value="CAF4500014.1"/>
    <property type="molecule type" value="Genomic_DNA"/>
</dbReference>
<evidence type="ECO:0000259" key="13">
    <source>
        <dbReference type="PROSITE" id="PS51164"/>
    </source>
</evidence>
<comment type="catalytic activity">
    <reaction evidence="1 10">
        <text>Endohydrolysis of (1-&gt;4)-beta-D-glucosidic linkages in cellulose, lichenin and cereal beta-D-glucans.</text>
        <dbReference type="EC" id="3.2.1.4"/>
    </reaction>
</comment>
<evidence type="ECO:0000313" key="14">
    <source>
        <dbReference type="EMBL" id="CAF1614567.1"/>
    </source>
</evidence>
<feature type="signal peptide" evidence="12">
    <location>
        <begin position="1"/>
        <end position="25"/>
    </location>
</feature>
<feature type="region of interest" description="Disordered" evidence="11">
    <location>
        <begin position="69"/>
        <end position="89"/>
    </location>
</feature>
<dbReference type="OrthoDB" id="10035502at2759"/>
<dbReference type="PANTHER" id="PTHR39730:SF1">
    <property type="entry name" value="ENDOGLUCANASE 1"/>
    <property type="match status" value="1"/>
</dbReference>
<evidence type="ECO:0000313" key="15">
    <source>
        <dbReference type="EMBL" id="CAF4500014.1"/>
    </source>
</evidence>
<name>A0A816BUG1_9BILA</name>
<dbReference type="AlphaFoldDB" id="A0A816BUG1"/>
<gene>
    <name evidence="14" type="ORF">GPM918_LOCUS43325</name>
    <name evidence="15" type="ORF">SRO942_LOCUS44787</name>
</gene>
<dbReference type="GO" id="GO:0030248">
    <property type="term" value="F:cellulose binding"/>
    <property type="evidence" value="ECO:0007669"/>
    <property type="project" value="InterPro"/>
</dbReference>
<evidence type="ECO:0000313" key="16">
    <source>
        <dbReference type="Proteomes" id="UP000663829"/>
    </source>
</evidence>
<dbReference type="Proteomes" id="UP000663829">
    <property type="component" value="Unassembled WGS sequence"/>
</dbReference>
<comment type="caution">
    <text evidence="14">The sequence shown here is derived from an EMBL/GenBank/DDBJ whole genome shotgun (WGS) entry which is preliminary data.</text>
</comment>
<dbReference type="SMART" id="SM00236">
    <property type="entry name" value="fCBD"/>
    <property type="match status" value="1"/>
</dbReference>
<dbReference type="PROSITE" id="PS51164">
    <property type="entry name" value="CBM1_2"/>
    <property type="match status" value="1"/>
</dbReference>
<dbReference type="Proteomes" id="UP000681722">
    <property type="component" value="Unassembled WGS sequence"/>
</dbReference>
<evidence type="ECO:0000256" key="12">
    <source>
        <dbReference type="SAM" id="SignalP"/>
    </source>
</evidence>
<keyword evidence="16" id="KW-1185">Reference proteome</keyword>
<dbReference type="GO" id="GO:0030245">
    <property type="term" value="P:cellulose catabolic process"/>
    <property type="evidence" value="ECO:0007669"/>
    <property type="project" value="UniProtKB-KW"/>
</dbReference>
<keyword evidence="7" id="KW-0119">Carbohydrate metabolism</keyword>
<dbReference type="PROSITE" id="PS00562">
    <property type="entry name" value="CBM1_1"/>
    <property type="match status" value="1"/>
</dbReference>
<dbReference type="GO" id="GO:0008810">
    <property type="term" value="F:cellulase activity"/>
    <property type="evidence" value="ECO:0007669"/>
    <property type="project" value="UniProtKB-EC"/>
</dbReference>
<dbReference type="SUPFAM" id="SSF50685">
    <property type="entry name" value="Barwin-like endoglucanases"/>
    <property type="match status" value="1"/>
</dbReference>
<feature type="domain" description="CBM1" evidence="13">
    <location>
        <begin position="26"/>
        <end position="62"/>
    </location>
</feature>
<keyword evidence="4 12" id="KW-0732">Signal</keyword>
<reference evidence="14" key="1">
    <citation type="submission" date="2021-02" db="EMBL/GenBank/DDBJ databases">
        <authorList>
            <person name="Nowell W R."/>
        </authorList>
    </citation>
    <scope>NUCLEOTIDE SEQUENCE</scope>
</reference>
<sequence>MSDTMAGLTILIIFLGTLTIPGIDAACSALYDQCGGNDWKGPKECCSNTKCIKQNEYYSQCLPGDGGASTTQATTNKPTGPTDSSRANGKTTRYWDCCKASCGWAGKAMVSSPVQTCQANGVAAVGINEQSGCNGGNAYMCNNQQPWAVNDKLSYGFAAAYITGQKLLSTINLFFLTRCMAWSATLVDVVKAPPLSFNDSWSINRFLDNYVGR</sequence>
<dbReference type="PANTHER" id="PTHR39730">
    <property type="entry name" value="ENDOGLUCANASE 1"/>
    <property type="match status" value="1"/>
</dbReference>
<evidence type="ECO:0000256" key="8">
    <source>
        <dbReference type="ARBA" id="ARBA00023295"/>
    </source>
</evidence>
<keyword evidence="6" id="KW-0136">Cellulose degradation</keyword>
<comment type="similarity">
    <text evidence="2">Belongs to the glycosyl hydrolase 45 (cellulase K) family.</text>
</comment>
<proteinExistence type="inferred from homology"/>
<dbReference type="Pfam" id="PF02015">
    <property type="entry name" value="Glyco_hydro_45"/>
    <property type="match status" value="1"/>
</dbReference>
<dbReference type="Pfam" id="PF00734">
    <property type="entry name" value="CBM_1"/>
    <property type="match status" value="1"/>
</dbReference>
<dbReference type="EMBL" id="CAJNOQ010038928">
    <property type="protein sequence ID" value="CAF1614567.1"/>
    <property type="molecule type" value="Genomic_DNA"/>
</dbReference>
<evidence type="ECO:0000256" key="2">
    <source>
        <dbReference type="ARBA" id="ARBA00007793"/>
    </source>
</evidence>
<keyword evidence="9" id="KW-0624">Polysaccharide degradation</keyword>